<dbReference type="Proteomes" id="UP000555836">
    <property type="component" value="Unassembled WGS sequence"/>
</dbReference>
<name>A0A072ILC9_VIBPH</name>
<evidence type="ECO:0000313" key="18">
    <source>
        <dbReference type="Proteomes" id="UP000555836"/>
    </source>
</evidence>
<evidence type="ECO:0000313" key="16">
    <source>
        <dbReference type="Proteomes" id="UP000321504"/>
    </source>
</evidence>
<evidence type="ECO:0000313" key="14">
    <source>
        <dbReference type="Proteomes" id="UP000191946"/>
    </source>
</evidence>
<dbReference type="EMBL" id="NIXT01000597">
    <property type="protein sequence ID" value="OXE32613.1"/>
    <property type="molecule type" value="Genomic_DNA"/>
</dbReference>
<evidence type="ECO:0000313" key="7">
    <source>
        <dbReference type="EMBL" id="OQJ96717.1"/>
    </source>
</evidence>
<dbReference type="EMBL" id="JABCLD010002250">
    <property type="protein sequence ID" value="NMU29859.1"/>
    <property type="molecule type" value="Genomic_DNA"/>
</dbReference>
<dbReference type="Proteomes" id="UP001253193">
    <property type="component" value="Unassembled WGS sequence"/>
</dbReference>
<sequence>MKKLLLLAAVLLPFASAHAEITVKGDDFELSKDCVRLSGDNISVKSDDCSSKNWDDKDKKGNASVHGDDNPGKGHNKDKKDKKK</sequence>
<evidence type="ECO:0000313" key="11">
    <source>
        <dbReference type="EMBL" id="UYV27254.1"/>
    </source>
</evidence>
<dbReference type="EMBL" id="LHQV01000022">
    <property type="protein sequence ID" value="OQJ96717.1"/>
    <property type="molecule type" value="Genomic_DNA"/>
</dbReference>
<proteinExistence type="predicted"/>
<reference evidence="6 18" key="8">
    <citation type="submission" date="2020-04" db="EMBL/GenBank/DDBJ databases">
        <title>Whole-genome sequencing of Vibrio spp. from China reveals different genetic environments of blaCTX-M-14 among diverse lineages.</title>
        <authorList>
            <person name="Zheng Z."/>
            <person name="Ye L."/>
            <person name="Chen S."/>
        </authorList>
    </citation>
    <scope>NUCLEOTIDE SEQUENCE [LARGE SCALE GENOMIC DNA]</scope>
    <source>
        <strain evidence="6 18">Vb0574</strain>
    </source>
</reference>
<accession>A0A072ILC9</accession>
<dbReference type="EMBL" id="CP097355">
    <property type="protein sequence ID" value="UYV27254.1"/>
    <property type="molecule type" value="Genomic_DNA"/>
</dbReference>
<reference evidence="9 17" key="5">
    <citation type="submission" date="2018-12" db="EMBL/GenBank/DDBJ databases">
        <title>Genomic insights into the evolutionary origins and pathogenicity of five Vibrio parahaemolyticus strains isolated from the shrimp with acute hepatopancreatic necrosis disease (AHPND).</title>
        <authorList>
            <person name="Yang Q."/>
            <person name="Dong X."/>
            <person name="Xie G."/>
            <person name="Fu S."/>
            <person name="Zou P."/>
            <person name="Sun J."/>
            <person name="Wang Y."/>
            <person name="Huang J."/>
        </authorList>
    </citation>
    <scope>NUCLEOTIDE SEQUENCE [LARGE SCALE GENOMIC DNA]</scope>
    <source>
        <strain evidence="9 17">20160303005-1</strain>
    </source>
</reference>
<dbReference type="EMBL" id="VRMQ01000003">
    <property type="protein sequence ID" value="TXN15483.1"/>
    <property type="molecule type" value="Genomic_DNA"/>
</dbReference>
<evidence type="ECO:0000313" key="15">
    <source>
        <dbReference type="Proteomes" id="UP000214596"/>
    </source>
</evidence>
<dbReference type="EMBL" id="CP034298">
    <property type="protein sequence ID" value="QHH10136.1"/>
    <property type="molecule type" value="Genomic_DNA"/>
</dbReference>
<keyword evidence="2" id="KW-0732">Signal</keyword>
<protein>
    <submittedName>
        <fullName evidence="8">CG2 omega domain protein</fullName>
    </submittedName>
</protein>
<reference evidence="7 14" key="2">
    <citation type="submission" date="2015-08" db="EMBL/GenBank/DDBJ databases">
        <title>Draft Genome Sequences of Vibrio parahaemolyticus Strains.</title>
        <authorList>
            <person name="Gonzalez-Escalona N."/>
            <person name="DePaola A."/>
        </authorList>
    </citation>
    <scope>NUCLEOTIDE SEQUENCE [LARGE SCALE GENOMIC DNA]</scope>
    <source>
        <strain evidence="7 14">CFSAN001621</strain>
    </source>
</reference>
<reference evidence="3" key="4">
    <citation type="journal article" date="2018" name="Genome Biol.">
        <title>SKESA: strategic k-mer extension for scrupulous assemblies.</title>
        <authorList>
            <person name="Souvorov A."/>
            <person name="Agarwala R."/>
            <person name="Lipman D.J."/>
        </authorList>
    </citation>
    <scope>NUCLEOTIDE SEQUENCE</scope>
    <source>
        <strain evidence="3">1930</strain>
    </source>
</reference>
<gene>
    <name evidence="4" type="ORF">ACX05_25005</name>
    <name evidence="7" type="ORF">AKG60_21990</name>
    <name evidence="8" type="ORF">CA163_11810</name>
    <name evidence="9" type="ORF">EHC69_12605</name>
    <name evidence="10" type="ORF">FVP01_16135</name>
    <name evidence="6" type="ORF">HKB21_30065</name>
    <name evidence="3" type="ORF">I7278_01970</name>
    <name evidence="11" type="ORF">M5598_04635</name>
    <name evidence="12" type="ORF">O1Q84_12520</name>
    <name evidence="5" type="ORF">QX249_15805</name>
</gene>
<evidence type="ECO:0000313" key="3">
    <source>
        <dbReference type="EMBL" id="HAS6675569.1"/>
    </source>
</evidence>
<reference evidence="4 13" key="1">
    <citation type="submission" date="2015-07" db="EMBL/GenBank/DDBJ databases">
        <title>Foodborne Vibrio parahaemolyticus Isolates.</title>
        <authorList>
            <person name="Ronholm J."/>
            <person name="Petronella N."/>
            <person name="Kenwell R."/>
            <person name="Banerjee S."/>
        </authorList>
    </citation>
    <scope>NUCLEOTIDE SEQUENCE [LARGE SCALE GENOMIC DNA]</scope>
    <source>
        <strain evidence="4 13">HS-06-05</strain>
    </source>
</reference>
<evidence type="ECO:0000313" key="6">
    <source>
        <dbReference type="EMBL" id="NMU29859.1"/>
    </source>
</evidence>
<dbReference type="GeneID" id="1189720"/>
<reference evidence="12" key="10">
    <citation type="submission" date="2022-12" db="EMBL/GenBank/DDBJ databases">
        <title>Vibrio parahaemolyticus become highly virulent by producing novel Tc toxins.</title>
        <authorList>
            <person name="Yang F."/>
            <person name="You Y."/>
            <person name="Lai Q."/>
            <person name="Xu L."/>
            <person name="Li F."/>
        </authorList>
    </citation>
    <scope>NUCLEOTIDE SEQUENCE</scope>
    <source>
        <strain evidence="12">Vp-HL-202005</strain>
    </source>
</reference>
<evidence type="ECO:0000313" key="17">
    <source>
        <dbReference type="Proteomes" id="UP000464718"/>
    </source>
</evidence>
<dbReference type="Proteomes" id="UP000856022">
    <property type="component" value="Unassembled WGS sequence"/>
</dbReference>
<dbReference type="EMBL" id="DACQKT010000001">
    <property type="protein sequence ID" value="HAS6675569.1"/>
    <property type="molecule type" value="Genomic_DNA"/>
</dbReference>
<dbReference type="EMBL" id="CP114194">
    <property type="protein sequence ID" value="WAT89448.1"/>
    <property type="molecule type" value="Genomic_DNA"/>
</dbReference>
<feature type="chain" id="PRO_5015027911" evidence="2">
    <location>
        <begin position="20"/>
        <end position="84"/>
    </location>
</feature>
<evidence type="ECO:0000313" key="9">
    <source>
        <dbReference type="EMBL" id="QHH10136.1"/>
    </source>
</evidence>
<reference evidence="3" key="7">
    <citation type="submission" date="2019-12" db="EMBL/GenBank/DDBJ databases">
        <authorList>
            <consortium name="NCBI Pathogen Detection Project"/>
        </authorList>
    </citation>
    <scope>NUCLEOTIDE SEQUENCE</scope>
    <source>
        <strain evidence="3">1930</strain>
    </source>
</reference>
<evidence type="ECO:0000313" key="10">
    <source>
        <dbReference type="EMBL" id="TXN15483.1"/>
    </source>
</evidence>
<feature type="compositionally biased region" description="Basic and acidic residues" evidence="1">
    <location>
        <begin position="45"/>
        <end position="72"/>
    </location>
</feature>
<dbReference type="OMA" id="DNPGKGH"/>
<dbReference type="Proteomes" id="UP000191946">
    <property type="component" value="Unassembled WGS sequence"/>
</dbReference>
<evidence type="ECO:0000313" key="13">
    <source>
        <dbReference type="Proteomes" id="UP000037697"/>
    </source>
</evidence>
<dbReference type="Proteomes" id="UP000464718">
    <property type="component" value="Chromosome i"/>
</dbReference>
<evidence type="ECO:0000313" key="12">
    <source>
        <dbReference type="EMBL" id="WAT89448.1"/>
    </source>
</evidence>
<reference evidence="10 16" key="6">
    <citation type="submission" date="2019-08" db="EMBL/GenBank/DDBJ databases">
        <title>Emerging of two pre-pandemic pathogenic O4:KUT lineages of Vibrio parahaemolyticus in coastal eastern China.</title>
        <authorList>
            <person name="Yu H."/>
        </authorList>
    </citation>
    <scope>NUCLEOTIDE SEQUENCE [LARGE SCALE GENOMIC DNA]</scope>
    <source>
        <strain evidence="10 16">HZ17-383</strain>
    </source>
</reference>
<dbReference type="Proteomes" id="UP001163036">
    <property type="component" value="Chromosome 1"/>
</dbReference>
<evidence type="ECO:0000256" key="2">
    <source>
        <dbReference type="SAM" id="SignalP"/>
    </source>
</evidence>
<dbReference type="Proteomes" id="UP000214596">
    <property type="component" value="Unassembled WGS sequence"/>
</dbReference>
<dbReference type="Proteomes" id="UP001156560">
    <property type="component" value="Chromosome 1"/>
</dbReference>
<feature type="compositionally biased region" description="Basic residues" evidence="1">
    <location>
        <begin position="74"/>
        <end position="84"/>
    </location>
</feature>
<evidence type="ECO:0000256" key="1">
    <source>
        <dbReference type="SAM" id="MobiDB-lite"/>
    </source>
</evidence>
<dbReference type="EMBL" id="LIRS01000149">
    <property type="protein sequence ID" value="KOY19734.1"/>
    <property type="molecule type" value="Genomic_DNA"/>
</dbReference>
<feature type="region of interest" description="Disordered" evidence="1">
    <location>
        <begin position="43"/>
        <end position="84"/>
    </location>
</feature>
<reference evidence="11" key="9">
    <citation type="submission" date="2022-05" db="EMBL/GenBank/DDBJ databases">
        <title>Megaplasmid of Vibrio parahaemolyticus.</title>
        <authorList>
            <person name="Strauch E."/>
            <person name="Borowiak M."/>
        </authorList>
    </citation>
    <scope>NUCLEOTIDE SEQUENCE</scope>
    <source>
        <strain evidence="11">16-VB00198</strain>
    </source>
</reference>
<evidence type="ECO:0000313" key="4">
    <source>
        <dbReference type="EMBL" id="KOY19734.1"/>
    </source>
</evidence>
<dbReference type="EMBL" id="JAUHGG010000005">
    <property type="protein sequence ID" value="MDS1822104.1"/>
    <property type="molecule type" value="Genomic_DNA"/>
</dbReference>
<organism evidence="8 15">
    <name type="scientific">Vibrio parahaemolyticus</name>
    <dbReference type="NCBI Taxonomy" id="670"/>
    <lineage>
        <taxon>Bacteria</taxon>
        <taxon>Pseudomonadati</taxon>
        <taxon>Pseudomonadota</taxon>
        <taxon>Gammaproteobacteria</taxon>
        <taxon>Vibrionales</taxon>
        <taxon>Vibrionaceae</taxon>
        <taxon>Vibrio</taxon>
    </lineage>
</organism>
<keyword evidence="14" id="KW-1185">Reference proteome</keyword>
<reference evidence="5" key="11">
    <citation type="submission" date="2023-06" db="EMBL/GenBank/DDBJ databases">
        <title>Genomic Diversity of Vibrio spp. and Metagenomic Analysis of Pathogens in Florida Gulf Coastal Waters Following Hurricane Ian.</title>
        <authorList>
            <person name="Brumfield K.D."/>
        </authorList>
    </citation>
    <scope>NUCLEOTIDE SEQUENCE</scope>
    <source>
        <strain evidence="5">WBS2B-138</strain>
    </source>
</reference>
<dbReference type="Proteomes" id="UP000321504">
    <property type="component" value="Unassembled WGS sequence"/>
</dbReference>
<reference evidence="8 15" key="3">
    <citation type="journal article" date="2017" name="Appl. Environ. Microbiol.">
        <title>Parallel evolution of two clades of a major Atlantic endemic Vibrio parahaemolyticus pathogen lineage by independent acquisition of related pathogenicity islands.</title>
        <authorList>
            <person name="Xu F."/>
            <person name="Gonzalez-Escalona N."/>
            <person name="Drees K.P."/>
            <person name="Sebra R.P."/>
            <person name="Cooper V.S."/>
            <person name="Jones S.H."/>
            <person name="Whistler C.A."/>
        </authorList>
    </citation>
    <scope>NUCLEOTIDE SEQUENCE [LARGE SCALE GENOMIC DNA]</scope>
    <source>
        <strain evidence="8 15">MAVP-3</strain>
    </source>
</reference>
<dbReference type="AlphaFoldDB" id="A0A072ILC9"/>
<dbReference type="Proteomes" id="UP000037697">
    <property type="component" value="Unassembled WGS sequence"/>
</dbReference>
<dbReference type="OrthoDB" id="5829760at2"/>
<dbReference type="RefSeq" id="WP_005457697.1">
    <property type="nucleotide sequence ID" value="NZ_CAJDZF010000023.1"/>
</dbReference>
<evidence type="ECO:0000313" key="8">
    <source>
        <dbReference type="EMBL" id="OXE32613.1"/>
    </source>
</evidence>
<evidence type="ECO:0000313" key="5">
    <source>
        <dbReference type="EMBL" id="MDS1822104.1"/>
    </source>
</evidence>
<feature type="signal peptide" evidence="2">
    <location>
        <begin position="1"/>
        <end position="19"/>
    </location>
</feature>